<dbReference type="PANTHER" id="PTHR48024:SF9">
    <property type="entry name" value="UBP1-ASSOCIATED PROTEINS 1A-RELATED"/>
    <property type="match status" value="1"/>
</dbReference>
<feature type="domain" description="RRM" evidence="4">
    <location>
        <begin position="216"/>
        <end position="298"/>
    </location>
</feature>
<dbReference type="InterPro" id="IPR035979">
    <property type="entry name" value="RBD_domain_sf"/>
</dbReference>
<keyword evidence="6" id="KW-1185">Reference proteome</keyword>
<dbReference type="GO" id="GO:0005634">
    <property type="term" value="C:nucleus"/>
    <property type="evidence" value="ECO:0007669"/>
    <property type="project" value="TreeGrafter"/>
</dbReference>
<dbReference type="SUPFAM" id="SSF54928">
    <property type="entry name" value="RNA-binding domain, RBD"/>
    <property type="match status" value="2"/>
</dbReference>
<dbReference type="PROSITE" id="PS50102">
    <property type="entry name" value="RRM"/>
    <property type="match status" value="2"/>
</dbReference>
<evidence type="ECO:0000313" key="5">
    <source>
        <dbReference type="EMBL" id="KAJ4952375.1"/>
    </source>
</evidence>
<dbReference type="InterPro" id="IPR012677">
    <property type="entry name" value="Nucleotide-bd_a/b_plait_sf"/>
</dbReference>
<protein>
    <recommendedName>
        <fullName evidence="4">RRM domain-containing protein</fullName>
    </recommendedName>
</protein>
<dbReference type="GO" id="GO:0003723">
    <property type="term" value="F:RNA binding"/>
    <property type="evidence" value="ECO:0007669"/>
    <property type="project" value="UniProtKB-UniRule"/>
</dbReference>
<sequence length="487" mass="51904">MAKKRKVDEEVDMSVAEPVADLVAVKEEYVEYEENEEIEENQENEDNQGNQEENQDNQGDEEEEEEEEEDLTKVLEPFNKEQLIDLLRTAAANDSKVLEEIHRVADRDPAHRKLFVHGLGWETTSEKLSEFFSQYGELEDCNVVVDKTTGKSKGYGFLLFKHRRGAQKALKEPQKKIESRMTACQLASAGPVNTFHSNSVSHTQQPQQPSQDNLPRKIYVGNVHPDIPGDKLHAFFSKYGEIEEGPLGFDKQTGKSKGFALFIYKTVEGARKALEEPNKSYEGYQLYCQKATDSHKLRGVAPTAGGGGGTAPAPGNVSGVGGFNNPAGFGFNAQGGVGYGAPGGAGYNAADGAMAQQASAASAAQYLGQGFLGGTLPFGHGVPPNQAVLAVLAAAGQNPAAFGVNPAVLASLNPAFAAAMNSAPPPVASTAQSTMPQAMPGFGMANPGYQNPQAYQANNSYQSGPMGQGHQPRPHSAVGPMGGYGAR</sequence>
<dbReference type="Pfam" id="PF00076">
    <property type="entry name" value="RRM_1"/>
    <property type="match status" value="2"/>
</dbReference>
<dbReference type="Proteomes" id="UP001141806">
    <property type="component" value="Unassembled WGS sequence"/>
</dbReference>
<feature type="compositionally biased region" description="Polar residues" evidence="3">
    <location>
        <begin position="195"/>
        <end position="213"/>
    </location>
</feature>
<evidence type="ECO:0000256" key="3">
    <source>
        <dbReference type="SAM" id="MobiDB-lite"/>
    </source>
</evidence>
<dbReference type="Gene3D" id="3.30.70.330">
    <property type="match status" value="2"/>
</dbReference>
<organism evidence="5 6">
    <name type="scientific">Protea cynaroides</name>
    <dbReference type="NCBI Taxonomy" id="273540"/>
    <lineage>
        <taxon>Eukaryota</taxon>
        <taxon>Viridiplantae</taxon>
        <taxon>Streptophyta</taxon>
        <taxon>Embryophyta</taxon>
        <taxon>Tracheophyta</taxon>
        <taxon>Spermatophyta</taxon>
        <taxon>Magnoliopsida</taxon>
        <taxon>Proteales</taxon>
        <taxon>Proteaceae</taxon>
        <taxon>Protea</taxon>
    </lineage>
</organism>
<accession>A0A9Q0GTW5</accession>
<feature type="domain" description="RRM" evidence="4">
    <location>
        <begin position="112"/>
        <end position="189"/>
    </location>
</feature>
<comment type="caution">
    <text evidence="5">The sequence shown here is derived from an EMBL/GenBank/DDBJ whole genome shotgun (WGS) entry which is preliminary data.</text>
</comment>
<name>A0A9Q0GTW5_9MAGN</name>
<dbReference type="AlphaFoldDB" id="A0A9Q0GTW5"/>
<dbReference type="InterPro" id="IPR000504">
    <property type="entry name" value="RRM_dom"/>
</dbReference>
<dbReference type="SMART" id="SM00360">
    <property type="entry name" value="RRM"/>
    <property type="match status" value="2"/>
</dbReference>
<gene>
    <name evidence="5" type="ORF">NE237_029207</name>
</gene>
<evidence type="ECO:0000256" key="1">
    <source>
        <dbReference type="ARBA" id="ARBA00022884"/>
    </source>
</evidence>
<feature type="region of interest" description="Disordered" evidence="3">
    <location>
        <begin position="1"/>
        <end position="71"/>
    </location>
</feature>
<feature type="compositionally biased region" description="Polar residues" evidence="3">
    <location>
        <begin position="448"/>
        <end position="465"/>
    </location>
</feature>
<feature type="region of interest" description="Disordered" evidence="3">
    <location>
        <begin position="195"/>
        <end position="214"/>
    </location>
</feature>
<feature type="compositionally biased region" description="Acidic residues" evidence="3">
    <location>
        <begin position="30"/>
        <end position="46"/>
    </location>
</feature>
<keyword evidence="1 2" id="KW-0694">RNA-binding</keyword>
<feature type="compositionally biased region" description="Acidic residues" evidence="3">
    <location>
        <begin position="53"/>
        <end position="70"/>
    </location>
</feature>
<evidence type="ECO:0000313" key="6">
    <source>
        <dbReference type="Proteomes" id="UP001141806"/>
    </source>
</evidence>
<proteinExistence type="predicted"/>
<evidence type="ECO:0000259" key="4">
    <source>
        <dbReference type="PROSITE" id="PS50102"/>
    </source>
</evidence>
<reference evidence="5" key="1">
    <citation type="journal article" date="2023" name="Plant J.">
        <title>The genome of the king protea, Protea cynaroides.</title>
        <authorList>
            <person name="Chang J."/>
            <person name="Duong T.A."/>
            <person name="Schoeman C."/>
            <person name="Ma X."/>
            <person name="Roodt D."/>
            <person name="Barker N."/>
            <person name="Li Z."/>
            <person name="Van de Peer Y."/>
            <person name="Mizrachi E."/>
        </authorList>
    </citation>
    <scope>NUCLEOTIDE SEQUENCE</scope>
    <source>
        <tissue evidence="5">Young leaves</tissue>
    </source>
</reference>
<dbReference type="InterPro" id="IPR050886">
    <property type="entry name" value="RNA-binding_reg"/>
</dbReference>
<dbReference type="OrthoDB" id="1875751at2759"/>
<evidence type="ECO:0000256" key="2">
    <source>
        <dbReference type="PROSITE-ProRule" id="PRU00176"/>
    </source>
</evidence>
<feature type="region of interest" description="Disordered" evidence="3">
    <location>
        <begin position="445"/>
        <end position="487"/>
    </location>
</feature>
<dbReference type="EMBL" id="JAMYWD010000012">
    <property type="protein sequence ID" value="KAJ4952375.1"/>
    <property type="molecule type" value="Genomic_DNA"/>
</dbReference>
<dbReference type="PANTHER" id="PTHR48024">
    <property type="entry name" value="GEO13361P1-RELATED"/>
    <property type="match status" value="1"/>
</dbReference>